<keyword evidence="6" id="KW-1185">Reference proteome</keyword>
<name>A0A6A6RV21_9PLEO</name>
<organism evidence="5 6">
    <name type="scientific">Massarina eburnea CBS 473.64</name>
    <dbReference type="NCBI Taxonomy" id="1395130"/>
    <lineage>
        <taxon>Eukaryota</taxon>
        <taxon>Fungi</taxon>
        <taxon>Dikarya</taxon>
        <taxon>Ascomycota</taxon>
        <taxon>Pezizomycotina</taxon>
        <taxon>Dothideomycetes</taxon>
        <taxon>Pleosporomycetidae</taxon>
        <taxon>Pleosporales</taxon>
        <taxon>Massarineae</taxon>
        <taxon>Massarinaceae</taxon>
        <taxon>Massarina</taxon>
    </lineage>
</organism>
<keyword evidence="1" id="KW-0479">Metal-binding</keyword>
<dbReference type="InterPro" id="IPR013087">
    <property type="entry name" value="Znf_C2H2_type"/>
</dbReference>
<feature type="compositionally biased region" description="Acidic residues" evidence="2">
    <location>
        <begin position="108"/>
        <end position="131"/>
    </location>
</feature>
<feature type="region of interest" description="Disordered" evidence="2">
    <location>
        <begin position="588"/>
        <end position="646"/>
    </location>
</feature>
<evidence type="ECO:0000259" key="4">
    <source>
        <dbReference type="PROSITE" id="PS51154"/>
    </source>
</evidence>
<feature type="domain" description="Macro" evidence="4">
    <location>
        <begin position="686"/>
        <end position="871"/>
    </location>
</feature>
<dbReference type="InterPro" id="IPR058348">
    <property type="entry name" value="DUF8035"/>
</dbReference>
<feature type="region of interest" description="Disordered" evidence="2">
    <location>
        <begin position="1718"/>
        <end position="1749"/>
    </location>
</feature>
<evidence type="ECO:0000259" key="3">
    <source>
        <dbReference type="PROSITE" id="PS50157"/>
    </source>
</evidence>
<dbReference type="PANTHER" id="PTHR11106">
    <property type="entry name" value="GANGLIOSIDE INDUCED DIFFERENTIATION ASSOCIATED PROTEIN 2-RELATED"/>
    <property type="match status" value="1"/>
</dbReference>
<protein>
    <submittedName>
        <fullName evidence="5">Uncharacterized protein</fullName>
    </submittedName>
</protein>
<feature type="domain" description="C2H2-type" evidence="3">
    <location>
        <begin position="1917"/>
        <end position="1939"/>
    </location>
</feature>
<evidence type="ECO:0000256" key="1">
    <source>
        <dbReference type="PROSITE-ProRule" id="PRU00042"/>
    </source>
</evidence>
<sequence length="1979" mass="220990">MSAIRLATAANVRGFHSLASAITTSEPDGALVHEALQDEIGRFRVWCGNIGALQKGHSSLDYRLRDSPLLSSNVLKLLAELQGNLEAAIDIVIGNRLPYEKQEKPKADEDEDDSFFSEDEDEDGDGDDDEPGAPKTELDMRFREVIDIIDNLYKLSVRIRQPAIRSRSLKAASYAPKDPETQVDILQQYAIFDLQRTQEFVHHLRMPPVSVDDIHEYDTLISRLARGVTLRRRQFKYWKRHRDKLGMSTVPEDTVDQPQAERPSAVNRHDTLEVQPGLPELAVIETTPSQKTGKSLLSGTEVTHHHQSLDDIVDSKSVTSYATTVRDASGRSIQLPPPPKGADGQKDFECPICYIICPARYANQRSWKVHVLQDLQPYVCTYAECATPDQLFQSRRQWVEHEASHRKAWRCPEHPEAVFKAAEGLGEHLRQQHGDSFPKSQLESIIKVSETSTIDLRSCPICGLHVESNHIGNHIANHLERIAAFALPTISHDDEDGASSQASRHTESTNSQDLSNVSFIDEVNNDESNKFKNLSTGEFMPRDAPERLPSSNSAHDQHGEHGLSAELLSKIPNSTQDRLERLFTQHPDGYGAFKEDASSKITQDYTLPSEDTDDQTETSPSHPVSADEDENDDEEDEHGNEGERSDLITAMDYETKELGNLPPIATASELTTLHSLYRTGKLPQRDATYGPKESYNQLISFCNHDITRLQVDAIVNSANRTLKISRPSFSLNHSIHKAAGPGLVRECKTHSKIQTGQAIMTDGYDLPCRYVIHVARPNYSRNHASGQVNALAKCYSNALKLAMERGVRTLAFPSIGSGGCGFPPQIAAQVALQEVRVFLDSHPSHSFQTIAFCVFSGVVEKAYINLLPWYFPPTHVDSGRAASDRTGANNVVLGSQVLEAYNQVEVVAQELLDFRRHVAAFPSVVLEEFSGILKALQSIETKLSDVVDVQFKPQNERTVSYINLICTVMQTVSGSITEIMELAKGKATLGQQSHQMIWNDYNTYMRTSQGLDVVELLEVCQDFVQSLEDVVVRNSEVPYEMTTMSVRLGSWLVKTTGRGEQGVRDHFEEVMYTREFQRDAQAPGRTDVVKLHQIPSISRLYQLGELKRKPTYSAPSTRLNHMLCLLRGDITQLEVDIIVNSTDPGFSGMGSLDSTVFKEAGPAMKEEFSTFGRCKEGDIKLTGAYQLPAKHVLHVIPPETYRRNSKDVLRKIYLDILHTAVSLKATSIALPAIGTGSLIFLQRDCATMALEVVKRFLESTESSSTIEKVVFCVLGSSDEFTYKSLLPIYFPAVEDNVNNTLPVSPPAQKFSSDNTARSVKLGKQPADSTKRPLHYQEEIILEAFEKHAQSCTTCIDVNQVYRKGTDLCERGYMAAQLVLRKFYMEADKTVFSITLDPDTNRRVQVEVPEDFSLCLELLTTVENSFRDERSTKPFVDTYLPWPGPSDHKNNLQLSPLASKVLTYLRDSLNSSSVHEKQLIEEFHVSIAVMSSVIMELQQKNLIRPDYRGFGVWCASVTSYPGIETGVLDSLRTAKNYKLSEVALVEMLQADSSSVHDVLAQLRASGLVQSIEGREGAWVLTKTPQSWPAEAHEDTQDVDEVHKDTKALHISGPPRPTSKTDDDLFASVSSAFPQTPTLKPRPNSPTSRPSSPSQAAIHRADIHINDPFLPFKALGDTHINSMGLRERVISPKALTEVTEEYEERGNEVRGLAGRTVDIRSGSKGASKPALNISTEPTNLDRETPNPPELSSIDPESVDINKLFAYVDVPGGVCTRLDTRIFSYQAVAETGMKMKGFRQDKEESYMLVEGTLSDEDVRMLLRNTISILSEPDKGILLSSLFAVNPGIFSYMQIPDLNGAFWTKIDRQYVNATAIRYKKLDFENRYNEYIIVRAKLEVDDMVELANLTKFFRHNLPMSPFRCSVCEYEFTDAEQYESHKGTHFPIADANLSGFITQQHDDWRIGISTESKEEGNGNGGDMLH</sequence>
<keyword evidence="1" id="KW-0863">Zinc-finger</keyword>
<evidence type="ECO:0000256" key="2">
    <source>
        <dbReference type="SAM" id="MobiDB-lite"/>
    </source>
</evidence>
<feature type="compositionally biased region" description="Polar residues" evidence="2">
    <location>
        <begin position="1626"/>
        <end position="1636"/>
    </location>
</feature>
<evidence type="ECO:0000313" key="5">
    <source>
        <dbReference type="EMBL" id="KAF2638985.1"/>
    </source>
</evidence>
<dbReference type="Proteomes" id="UP000799753">
    <property type="component" value="Unassembled WGS sequence"/>
</dbReference>
<dbReference type="Pfam" id="PF01661">
    <property type="entry name" value="Macro"/>
    <property type="match status" value="2"/>
</dbReference>
<dbReference type="GO" id="GO:0008270">
    <property type="term" value="F:zinc ion binding"/>
    <property type="evidence" value="ECO:0007669"/>
    <property type="project" value="UniProtKB-KW"/>
</dbReference>
<dbReference type="Gene3D" id="3.40.220.10">
    <property type="entry name" value="Leucine Aminopeptidase, subunit E, domain 1"/>
    <property type="match status" value="2"/>
</dbReference>
<accession>A0A6A6RV21</accession>
<dbReference type="PROSITE" id="PS50157">
    <property type="entry name" value="ZINC_FINGER_C2H2_2"/>
    <property type="match status" value="1"/>
</dbReference>
<gene>
    <name evidence="5" type="ORF">P280DRAFT_528457</name>
</gene>
<feature type="domain" description="Macro" evidence="4">
    <location>
        <begin position="1110"/>
        <end position="1290"/>
    </location>
</feature>
<dbReference type="PROSITE" id="PS00028">
    <property type="entry name" value="ZINC_FINGER_C2H2_1"/>
    <property type="match status" value="1"/>
</dbReference>
<dbReference type="InterPro" id="IPR043472">
    <property type="entry name" value="Macro_dom-like"/>
</dbReference>
<dbReference type="InterPro" id="IPR002589">
    <property type="entry name" value="Macro_dom"/>
</dbReference>
<feature type="region of interest" description="Disordered" evidence="2">
    <location>
        <begin position="493"/>
        <end position="561"/>
    </location>
</feature>
<reference evidence="5" key="1">
    <citation type="journal article" date="2020" name="Stud. Mycol.">
        <title>101 Dothideomycetes genomes: a test case for predicting lifestyles and emergence of pathogens.</title>
        <authorList>
            <person name="Haridas S."/>
            <person name="Albert R."/>
            <person name="Binder M."/>
            <person name="Bloem J."/>
            <person name="Labutti K."/>
            <person name="Salamov A."/>
            <person name="Andreopoulos B."/>
            <person name="Baker S."/>
            <person name="Barry K."/>
            <person name="Bills G."/>
            <person name="Bluhm B."/>
            <person name="Cannon C."/>
            <person name="Castanera R."/>
            <person name="Culley D."/>
            <person name="Daum C."/>
            <person name="Ezra D."/>
            <person name="Gonzalez J."/>
            <person name="Henrissat B."/>
            <person name="Kuo A."/>
            <person name="Liang C."/>
            <person name="Lipzen A."/>
            <person name="Lutzoni F."/>
            <person name="Magnuson J."/>
            <person name="Mondo S."/>
            <person name="Nolan M."/>
            <person name="Ohm R."/>
            <person name="Pangilinan J."/>
            <person name="Park H.-J."/>
            <person name="Ramirez L."/>
            <person name="Alfaro M."/>
            <person name="Sun H."/>
            <person name="Tritt A."/>
            <person name="Yoshinaga Y."/>
            <person name="Zwiers L.-H."/>
            <person name="Turgeon B."/>
            <person name="Goodwin S."/>
            <person name="Spatafora J."/>
            <person name="Crous P."/>
            <person name="Grigoriev I."/>
        </authorList>
    </citation>
    <scope>NUCLEOTIDE SEQUENCE</scope>
    <source>
        <strain evidence="5">CBS 473.64</strain>
    </source>
</reference>
<dbReference type="InterPro" id="IPR058925">
    <property type="entry name" value="zf-C2H2_AcuF"/>
</dbReference>
<dbReference type="SUPFAM" id="SSF52949">
    <property type="entry name" value="Macro domain-like"/>
    <property type="match status" value="2"/>
</dbReference>
<feature type="compositionally biased region" description="Acidic residues" evidence="2">
    <location>
        <begin position="626"/>
        <end position="638"/>
    </location>
</feature>
<dbReference type="EMBL" id="MU006788">
    <property type="protein sequence ID" value="KAF2638985.1"/>
    <property type="molecule type" value="Genomic_DNA"/>
</dbReference>
<evidence type="ECO:0000313" key="6">
    <source>
        <dbReference type="Proteomes" id="UP000799753"/>
    </source>
</evidence>
<dbReference type="OrthoDB" id="6133115at2759"/>
<dbReference type="SMART" id="SM00506">
    <property type="entry name" value="A1pp"/>
    <property type="match status" value="2"/>
</dbReference>
<feature type="region of interest" description="Disordered" evidence="2">
    <location>
        <begin position="1583"/>
        <end position="1654"/>
    </location>
</feature>
<feature type="compositionally biased region" description="Polar residues" evidence="2">
    <location>
        <begin position="498"/>
        <end position="518"/>
    </location>
</feature>
<keyword evidence="1" id="KW-0862">Zinc</keyword>
<dbReference type="Pfam" id="PF26082">
    <property type="entry name" value="zf-C2H2_AcuF"/>
    <property type="match status" value="1"/>
</dbReference>
<dbReference type="SMART" id="SM00355">
    <property type="entry name" value="ZnF_C2H2"/>
    <property type="match status" value="4"/>
</dbReference>
<feature type="region of interest" description="Disordered" evidence="2">
    <location>
        <begin position="102"/>
        <end position="136"/>
    </location>
</feature>
<dbReference type="PANTHER" id="PTHR11106:SF27">
    <property type="entry name" value="MACRO DOMAIN-CONTAINING PROTEIN"/>
    <property type="match status" value="1"/>
</dbReference>
<dbReference type="PROSITE" id="PS51154">
    <property type="entry name" value="MACRO"/>
    <property type="match status" value="2"/>
</dbReference>
<dbReference type="Pfam" id="PF26118">
    <property type="entry name" value="DUF8035"/>
    <property type="match status" value="1"/>
</dbReference>
<feature type="compositionally biased region" description="Low complexity" evidence="2">
    <location>
        <begin position="1639"/>
        <end position="1652"/>
    </location>
</feature>
<feature type="compositionally biased region" description="Basic and acidic residues" evidence="2">
    <location>
        <begin position="1589"/>
        <end position="1606"/>
    </location>
</feature>
<proteinExistence type="predicted"/>